<evidence type="ECO:0000313" key="2">
    <source>
        <dbReference type="Proteomes" id="UP000215335"/>
    </source>
</evidence>
<protein>
    <submittedName>
        <fullName evidence="1">Uncharacterized protein</fullName>
    </submittedName>
</protein>
<dbReference type="EMBL" id="NNAY01005823">
    <property type="protein sequence ID" value="OXU16543.1"/>
    <property type="molecule type" value="Genomic_DNA"/>
</dbReference>
<proteinExistence type="predicted"/>
<name>A0A232EDX4_9HYME</name>
<organism evidence="1 2">
    <name type="scientific">Trichomalopsis sarcophagae</name>
    <dbReference type="NCBI Taxonomy" id="543379"/>
    <lineage>
        <taxon>Eukaryota</taxon>
        <taxon>Metazoa</taxon>
        <taxon>Ecdysozoa</taxon>
        <taxon>Arthropoda</taxon>
        <taxon>Hexapoda</taxon>
        <taxon>Insecta</taxon>
        <taxon>Pterygota</taxon>
        <taxon>Neoptera</taxon>
        <taxon>Endopterygota</taxon>
        <taxon>Hymenoptera</taxon>
        <taxon>Apocrita</taxon>
        <taxon>Proctotrupomorpha</taxon>
        <taxon>Chalcidoidea</taxon>
        <taxon>Pteromalidae</taxon>
        <taxon>Pteromalinae</taxon>
        <taxon>Trichomalopsis</taxon>
    </lineage>
</organism>
<dbReference type="AlphaFoldDB" id="A0A232EDX4"/>
<dbReference type="Proteomes" id="UP000215335">
    <property type="component" value="Unassembled WGS sequence"/>
</dbReference>
<accession>A0A232EDX4</accession>
<evidence type="ECO:0000313" key="1">
    <source>
        <dbReference type="EMBL" id="OXU16543.1"/>
    </source>
</evidence>
<keyword evidence="2" id="KW-1185">Reference proteome</keyword>
<comment type="caution">
    <text evidence="1">The sequence shown here is derived from an EMBL/GenBank/DDBJ whole genome shotgun (WGS) entry which is preliminary data.</text>
</comment>
<reference evidence="1 2" key="1">
    <citation type="journal article" date="2017" name="Curr. Biol.">
        <title>The Evolution of Venom by Co-option of Single-Copy Genes.</title>
        <authorList>
            <person name="Martinson E.O."/>
            <person name="Mrinalini"/>
            <person name="Kelkar Y.D."/>
            <person name="Chang C.H."/>
            <person name="Werren J.H."/>
        </authorList>
    </citation>
    <scope>NUCLEOTIDE SEQUENCE [LARGE SCALE GENOMIC DNA]</scope>
    <source>
        <strain evidence="1 2">Alberta</strain>
        <tissue evidence="1">Whole body</tissue>
    </source>
</reference>
<sequence length="233" mass="27231">MQSLARNNLINSKVNNKKYYDKRARPLKLEVGEEVKVLKDPRYGKLDKYYNGQFIVKEIRENNNVVVKSSNGKLIVWRTLLLTLIWLPSYQGLDVESPPFYKLTKLKQNPVTWDLSKWENPVIWREKQMVKMSDTYKEKLGIEECRELIPTHKFIQDLKLRKSLNSDIDVFFAKPAADTLPRFSSYTHTLAKRGVPLEFVGWISRQLFGTMGAGDRDQLNQDIDAMYQRTANI</sequence>
<gene>
    <name evidence="1" type="ORF">TSAR_007827</name>
</gene>